<dbReference type="Proteomes" id="UP000182498">
    <property type="component" value="Unassembled WGS sequence"/>
</dbReference>
<evidence type="ECO:0000313" key="3">
    <source>
        <dbReference type="Proteomes" id="UP000182498"/>
    </source>
</evidence>
<feature type="transmembrane region" description="Helical" evidence="1">
    <location>
        <begin position="7"/>
        <end position="26"/>
    </location>
</feature>
<accession>A0A0X2NQJ4</accession>
<evidence type="ECO:0000313" key="2">
    <source>
        <dbReference type="EMBL" id="CUU67030.1"/>
    </source>
</evidence>
<keyword evidence="1" id="KW-1133">Transmembrane helix</keyword>
<proteinExistence type="predicted"/>
<organism evidence="2 3">
    <name type="scientific">Corynebacterium variabile</name>
    <dbReference type="NCBI Taxonomy" id="1727"/>
    <lineage>
        <taxon>Bacteria</taxon>
        <taxon>Bacillati</taxon>
        <taxon>Actinomycetota</taxon>
        <taxon>Actinomycetes</taxon>
        <taxon>Mycobacteriales</taxon>
        <taxon>Corynebacteriaceae</taxon>
        <taxon>Corynebacterium</taxon>
    </lineage>
</organism>
<keyword evidence="3" id="KW-1185">Reference proteome</keyword>
<dbReference type="EMBL" id="FAUH01000017">
    <property type="protein sequence ID" value="CUU67030.1"/>
    <property type="molecule type" value="Genomic_DNA"/>
</dbReference>
<dbReference type="AlphaFoldDB" id="A0A0X2NQJ4"/>
<dbReference type="RefSeq" id="WP_073884581.1">
    <property type="nucleotide sequence ID" value="NZ_FAUH01000017.1"/>
</dbReference>
<dbReference type="OrthoDB" id="4314184at2"/>
<reference evidence="3" key="1">
    <citation type="submission" date="2015-11" db="EMBL/GenBank/DDBJ databases">
        <authorList>
            <person name="Dugat-Bony E."/>
        </authorList>
    </citation>
    <scope>NUCLEOTIDE SEQUENCE [LARGE SCALE GENOMIC DNA]</scope>
    <source>
        <strain evidence="3">Mu292</strain>
    </source>
</reference>
<protein>
    <recommendedName>
        <fullName evidence="4">DUF3311 domain-containing protein</fullName>
    </recommendedName>
</protein>
<dbReference type="InterPro" id="IPR021741">
    <property type="entry name" value="DUF3311"/>
</dbReference>
<keyword evidence="1" id="KW-0472">Membrane</keyword>
<keyword evidence="1" id="KW-0812">Transmembrane</keyword>
<dbReference type="Pfam" id="PF11755">
    <property type="entry name" value="DUF3311"/>
    <property type="match status" value="1"/>
</dbReference>
<sequence length="83" mass="8804">MHLTSAHTLILLPVIALVFTPLFPFVNNDTLILGFPVMMVWVAGWGVATTFILAALYRNEPELGDPSDDAAAAANAHSPEAAS</sequence>
<evidence type="ECO:0000256" key="1">
    <source>
        <dbReference type="SAM" id="Phobius"/>
    </source>
</evidence>
<evidence type="ECO:0008006" key="4">
    <source>
        <dbReference type="Google" id="ProtNLM"/>
    </source>
</evidence>
<name>A0A0X2NQJ4_9CORY</name>
<gene>
    <name evidence="2" type="ORF">CVAR292_02383</name>
</gene>
<feature type="transmembrane region" description="Helical" evidence="1">
    <location>
        <begin position="32"/>
        <end position="57"/>
    </location>
</feature>